<dbReference type="VEuPathDB" id="AmoebaDB:DICPUDRAFT_43805"/>
<dbReference type="EMBL" id="GL871545">
    <property type="protein sequence ID" value="EGC28784.1"/>
    <property type="molecule type" value="Genomic_DNA"/>
</dbReference>
<reference evidence="3" key="1">
    <citation type="journal article" date="2011" name="Genome Biol.">
        <title>Comparative genomics of the social amoebae Dictyostelium discoideum and Dictyostelium purpureum.</title>
        <authorList>
            <consortium name="US DOE Joint Genome Institute (JGI-PGF)"/>
            <person name="Sucgang R."/>
            <person name="Kuo A."/>
            <person name="Tian X."/>
            <person name="Salerno W."/>
            <person name="Parikh A."/>
            <person name="Feasley C.L."/>
            <person name="Dalin E."/>
            <person name="Tu H."/>
            <person name="Huang E."/>
            <person name="Barry K."/>
            <person name="Lindquist E."/>
            <person name="Shapiro H."/>
            <person name="Bruce D."/>
            <person name="Schmutz J."/>
            <person name="Salamov A."/>
            <person name="Fey P."/>
            <person name="Gaudet P."/>
            <person name="Anjard C."/>
            <person name="Babu M.M."/>
            <person name="Basu S."/>
            <person name="Bushmanova Y."/>
            <person name="van der Wel H."/>
            <person name="Katoh-Kurasawa M."/>
            <person name="Dinh C."/>
            <person name="Coutinho P.M."/>
            <person name="Saito T."/>
            <person name="Elias M."/>
            <person name="Schaap P."/>
            <person name="Kay R.R."/>
            <person name="Henrissat B."/>
            <person name="Eichinger L."/>
            <person name="Rivero F."/>
            <person name="Putnam N.H."/>
            <person name="West C.M."/>
            <person name="Loomis W.F."/>
            <person name="Chisholm R.L."/>
            <person name="Shaulsky G."/>
            <person name="Strassmann J.E."/>
            <person name="Queller D.C."/>
            <person name="Kuspa A."/>
            <person name="Grigoriev I.V."/>
        </authorList>
    </citation>
    <scope>NUCLEOTIDE SEQUENCE [LARGE SCALE GENOMIC DNA]</scope>
    <source>
        <strain evidence="3">QSDP1</strain>
    </source>
</reference>
<dbReference type="eggNOG" id="ENOG502RI28">
    <property type="taxonomic scope" value="Eukaryota"/>
</dbReference>
<gene>
    <name evidence="2" type="ORF">DICPUDRAFT_43805</name>
</gene>
<accession>F1A4U6</accession>
<dbReference type="Proteomes" id="UP000001064">
    <property type="component" value="Unassembled WGS sequence"/>
</dbReference>
<protein>
    <recommendedName>
        <fullName evidence="1">ILEI/PANDER domain-containing protein</fullName>
    </recommendedName>
</protein>
<dbReference type="Pfam" id="PF15711">
    <property type="entry name" value="ILEI"/>
    <property type="match status" value="1"/>
</dbReference>
<evidence type="ECO:0000313" key="3">
    <source>
        <dbReference type="Proteomes" id="UP000001064"/>
    </source>
</evidence>
<evidence type="ECO:0000259" key="1">
    <source>
        <dbReference type="Pfam" id="PF15711"/>
    </source>
</evidence>
<dbReference type="InterPro" id="IPR039477">
    <property type="entry name" value="ILEI/PANDER_dom"/>
</dbReference>
<dbReference type="OrthoDB" id="22119at2759"/>
<evidence type="ECO:0000313" key="2">
    <source>
        <dbReference type="EMBL" id="EGC28784.1"/>
    </source>
</evidence>
<dbReference type="FunCoup" id="F1A4U6">
    <property type="interactions" value="937"/>
</dbReference>
<sequence length="194" mass="22637">MTLKVISGDGIFDTKFLYHNQDISNMYEITEGAINLWVLDQKKDVNNLLPFTFNIFHITNDEEIEIFRKYIKSIKLGIYVAIVITGAIPYHNKRLYNTFQMMGAGKLIEQISDSNPNYCLIGYKGQRVGFAREIIGDAMDFDENAIQVWTMTSKKRSNTKGRFIINMRNNLPLYKPISDFYKTKIKKEMVTKHW</sequence>
<name>F1A4U6_DICPU</name>
<dbReference type="InParanoid" id="F1A4U6"/>
<keyword evidence="3" id="KW-1185">Reference proteome</keyword>
<dbReference type="RefSeq" id="XP_003294690.1">
    <property type="nucleotide sequence ID" value="XM_003294642.1"/>
</dbReference>
<dbReference type="AlphaFoldDB" id="F1A4U6"/>
<dbReference type="KEGG" id="dpp:DICPUDRAFT_43805"/>
<dbReference type="OMA" id="INIWTSI"/>
<dbReference type="GeneID" id="10507225"/>
<proteinExistence type="predicted"/>
<feature type="domain" description="ILEI/PANDER" evidence="1">
    <location>
        <begin position="34"/>
        <end position="126"/>
    </location>
</feature>
<organism evidence="2 3">
    <name type="scientific">Dictyostelium purpureum</name>
    <name type="common">Slime mold</name>
    <dbReference type="NCBI Taxonomy" id="5786"/>
    <lineage>
        <taxon>Eukaryota</taxon>
        <taxon>Amoebozoa</taxon>
        <taxon>Evosea</taxon>
        <taxon>Eumycetozoa</taxon>
        <taxon>Dictyostelia</taxon>
        <taxon>Dictyosteliales</taxon>
        <taxon>Dictyosteliaceae</taxon>
        <taxon>Dictyostelium</taxon>
    </lineage>
</organism>